<evidence type="ECO:0000256" key="2">
    <source>
        <dbReference type="SAM" id="SignalP"/>
    </source>
</evidence>
<dbReference type="Proteomes" id="UP000533533">
    <property type="component" value="Unassembled WGS sequence"/>
</dbReference>
<feature type="compositionally biased region" description="Low complexity" evidence="1">
    <location>
        <begin position="101"/>
        <end position="112"/>
    </location>
</feature>
<keyword evidence="2" id="KW-0732">Signal</keyword>
<feature type="region of interest" description="Disordered" evidence="1">
    <location>
        <begin position="39"/>
        <end position="113"/>
    </location>
</feature>
<proteinExistence type="predicted"/>
<dbReference type="EMBL" id="JACHVZ010000032">
    <property type="protein sequence ID" value="MBB2932794.1"/>
    <property type="molecule type" value="Genomic_DNA"/>
</dbReference>
<gene>
    <name evidence="3" type="ORF">FHX59_007282</name>
</gene>
<reference evidence="3 4" key="1">
    <citation type="submission" date="2020-08" db="EMBL/GenBank/DDBJ databases">
        <title>Genomic Encyclopedia of Type Strains, Phase IV (KMG-V): Genome sequencing to study the core and pangenomes of soil and plant-associated prokaryotes.</title>
        <authorList>
            <person name="Whitman W."/>
        </authorList>
    </citation>
    <scope>NUCLEOTIDE SEQUENCE [LARGE SCALE GENOMIC DNA]</scope>
    <source>
        <strain evidence="3 4">SRMrh-85</strain>
    </source>
</reference>
<keyword evidence="4" id="KW-1185">Reference proteome</keyword>
<protein>
    <submittedName>
        <fullName evidence="3">Ca2+-dependent lipid-binding protein</fullName>
    </submittedName>
</protein>
<organism evidence="3 4">
    <name type="scientific">Paraburkholderia silvatlantica</name>
    <dbReference type="NCBI Taxonomy" id="321895"/>
    <lineage>
        <taxon>Bacteria</taxon>
        <taxon>Pseudomonadati</taxon>
        <taxon>Pseudomonadota</taxon>
        <taxon>Betaproteobacteria</taxon>
        <taxon>Burkholderiales</taxon>
        <taxon>Burkholderiaceae</taxon>
        <taxon>Paraburkholderia</taxon>
    </lineage>
</organism>
<evidence type="ECO:0000256" key="1">
    <source>
        <dbReference type="SAM" id="MobiDB-lite"/>
    </source>
</evidence>
<feature type="chain" id="PRO_5046540786" evidence="2">
    <location>
        <begin position="22"/>
        <end position="205"/>
    </location>
</feature>
<sequence>MNFSKISAVVLVAVAPVVAHAQLNQLLGVIHSVQNTVTQPATGQPQQSGQDTVQQQEQQQEQSDNAAYRAQMEQRASAGRQQAQQMVADQDAKDIAKYKASQHSDQQQAQQQFNDAKKSAAACRTLLDQKLPIAERFIRCRNQGLTESQEMMFVGAMPLTAQPYIASMVQDVFEDNVIDPARGKAITDYYDACYRRGTPCVRPKW</sequence>
<accession>A0ABR6FZE6</accession>
<evidence type="ECO:0000313" key="3">
    <source>
        <dbReference type="EMBL" id="MBB2932794.1"/>
    </source>
</evidence>
<feature type="signal peptide" evidence="2">
    <location>
        <begin position="1"/>
        <end position="21"/>
    </location>
</feature>
<feature type="compositionally biased region" description="Low complexity" evidence="1">
    <location>
        <begin position="43"/>
        <end position="64"/>
    </location>
</feature>
<feature type="compositionally biased region" description="Low complexity" evidence="1">
    <location>
        <begin position="74"/>
        <end position="89"/>
    </location>
</feature>
<dbReference type="RefSeq" id="WP_110388635.1">
    <property type="nucleotide sequence ID" value="NZ_JACHVZ010000032.1"/>
</dbReference>
<evidence type="ECO:0000313" key="4">
    <source>
        <dbReference type="Proteomes" id="UP000533533"/>
    </source>
</evidence>
<name>A0ABR6FZE6_9BURK</name>
<comment type="caution">
    <text evidence="3">The sequence shown here is derived from an EMBL/GenBank/DDBJ whole genome shotgun (WGS) entry which is preliminary data.</text>
</comment>